<gene>
    <name evidence="1" type="ORF">H5410_036524</name>
</gene>
<evidence type="ECO:0000313" key="1">
    <source>
        <dbReference type="EMBL" id="KAG5595292.1"/>
    </source>
</evidence>
<dbReference type="EMBL" id="JACXVP010000007">
    <property type="protein sequence ID" value="KAG5595292.1"/>
    <property type="molecule type" value="Genomic_DNA"/>
</dbReference>
<keyword evidence="2" id="KW-1185">Reference proteome</keyword>
<dbReference type="AlphaFoldDB" id="A0A9J5Y7P8"/>
<name>A0A9J5Y7P8_SOLCO</name>
<dbReference type="OrthoDB" id="1739026at2759"/>
<protein>
    <submittedName>
        <fullName evidence="1">Uncharacterized protein</fullName>
    </submittedName>
</protein>
<organism evidence="1 2">
    <name type="scientific">Solanum commersonii</name>
    <name type="common">Commerson's wild potato</name>
    <name type="synonym">Commerson's nightshade</name>
    <dbReference type="NCBI Taxonomy" id="4109"/>
    <lineage>
        <taxon>Eukaryota</taxon>
        <taxon>Viridiplantae</taxon>
        <taxon>Streptophyta</taxon>
        <taxon>Embryophyta</taxon>
        <taxon>Tracheophyta</taxon>
        <taxon>Spermatophyta</taxon>
        <taxon>Magnoliopsida</taxon>
        <taxon>eudicotyledons</taxon>
        <taxon>Gunneridae</taxon>
        <taxon>Pentapetalae</taxon>
        <taxon>asterids</taxon>
        <taxon>lamiids</taxon>
        <taxon>Solanales</taxon>
        <taxon>Solanaceae</taxon>
        <taxon>Solanoideae</taxon>
        <taxon>Solaneae</taxon>
        <taxon>Solanum</taxon>
    </lineage>
</organism>
<evidence type="ECO:0000313" key="2">
    <source>
        <dbReference type="Proteomes" id="UP000824120"/>
    </source>
</evidence>
<reference evidence="1 2" key="1">
    <citation type="submission" date="2020-09" db="EMBL/GenBank/DDBJ databases">
        <title>De no assembly of potato wild relative species, Solanum commersonii.</title>
        <authorList>
            <person name="Cho K."/>
        </authorList>
    </citation>
    <scope>NUCLEOTIDE SEQUENCE [LARGE SCALE GENOMIC DNA]</scope>
    <source>
        <strain evidence="1">LZ3.2</strain>
        <tissue evidence="1">Leaf</tissue>
    </source>
</reference>
<sequence length="78" mass="9006">MKHKTRSMIKKTMTIWGELVEIEGQILQSLETDNPVLAFCVVKCSINQGQQSPTMVNNTSFFKHIHIILTCYIIDVFY</sequence>
<accession>A0A9J5Y7P8</accession>
<dbReference type="Proteomes" id="UP000824120">
    <property type="component" value="Chromosome 7"/>
</dbReference>
<proteinExistence type="predicted"/>
<comment type="caution">
    <text evidence="1">The sequence shown here is derived from an EMBL/GenBank/DDBJ whole genome shotgun (WGS) entry which is preliminary data.</text>
</comment>